<evidence type="ECO:0000313" key="3">
    <source>
        <dbReference type="Proteomes" id="UP000738349"/>
    </source>
</evidence>
<dbReference type="InterPro" id="IPR008979">
    <property type="entry name" value="Galactose-bd-like_sf"/>
</dbReference>
<evidence type="ECO:0000313" key="2">
    <source>
        <dbReference type="EMBL" id="KAH7176035.1"/>
    </source>
</evidence>
<protein>
    <recommendedName>
        <fullName evidence="4">Secreted protein</fullName>
    </recommendedName>
</protein>
<dbReference type="PANTHER" id="PTHR36848">
    <property type="entry name" value="DNA-BINDING PROTEIN (PUTATIVE SECRETED PROTEIN)-RELATED"/>
    <property type="match status" value="1"/>
</dbReference>
<keyword evidence="1" id="KW-0732">Signal</keyword>
<keyword evidence="3" id="KW-1185">Reference proteome</keyword>
<gene>
    <name evidence="2" type="ORF">EDB81DRAFT_897022</name>
</gene>
<dbReference type="AlphaFoldDB" id="A0A9P9JMU3"/>
<dbReference type="Gene3D" id="2.60.120.260">
    <property type="entry name" value="Galactose-binding domain-like"/>
    <property type="match status" value="1"/>
</dbReference>
<organism evidence="2 3">
    <name type="scientific">Dactylonectria macrodidyma</name>
    <dbReference type="NCBI Taxonomy" id="307937"/>
    <lineage>
        <taxon>Eukaryota</taxon>
        <taxon>Fungi</taxon>
        <taxon>Dikarya</taxon>
        <taxon>Ascomycota</taxon>
        <taxon>Pezizomycotina</taxon>
        <taxon>Sordariomycetes</taxon>
        <taxon>Hypocreomycetidae</taxon>
        <taxon>Hypocreales</taxon>
        <taxon>Nectriaceae</taxon>
        <taxon>Dactylonectria</taxon>
    </lineage>
</organism>
<name>A0A9P9JMU3_9HYPO</name>
<feature type="signal peptide" evidence="1">
    <location>
        <begin position="1"/>
        <end position="18"/>
    </location>
</feature>
<evidence type="ECO:0008006" key="4">
    <source>
        <dbReference type="Google" id="ProtNLM"/>
    </source>
</evidence>
<reference evidence="2" key="1">
    <citation type="journal article" date="2021" name="Nat. Commun.">
        <title>Genetic determinants of endophytism in the Arabidopsis root mycobiome.</title>
        <authorList>
            <person name="Mesny F."/>
            <person name="Miyauchi S."/>
            <person name="Thiergart T."/>
            <person name="Pickel B."/>
            <person name="Atanasova L."/>
            <person name="Karlsson M."/>
            <person name="Huettel B."/>
            <person name="Barry K.W."/>
            <person name="Haridas S."/>
            <person name="Chen C."/>
            <person name="Bauer D."/>
            <person name="Andreopoulos W."/>
            <person name="Pangilinan J."/>
            <person name="LaButti K."/>
            <person name="Riley R."/>
            <person name="Lipzen A."/>
            <person name="Clum A."/>
            <person name="Drula E."/>
            <person name="Henrissat B."/>
            <person name="Kohler A."/>
            <person name="Grigoriev I.V."/>
            <person name="Martin F.M."/>
            <person name="Hacquard S."/>
        </authorList>
    </citation>
    <scope>NUCLEOTIDE SEQUENCE</scope>
    <source>
        <strain evidence="2">MPI-CAGE-AT-0147</strain>
    </source>
</reference>
<sequence>RFYTLSLLLCSATTAVLCNVLNDFSSPPAEYRPKFRYWFPDAEVDVNAVVRDVGEIAAVGSGGLEFLPYYQYRSPSANWSQYSYGSDASRAVLRAAMEAVDKHDILFDFAIGANQGQGVPAKPESVGLSLELAYANVTVEPGQAFNGTLPQSTQPHDPALAFFMHSLEEFGQQNLSAVLAVETIDDPTSTAGVVTIGRVIDLSNEVDFKSRYLSWTPPDDKQKWRLMAWYQRYTNQRAIDPAPNATNIIQNGSWVLDHFSAAGAERLTSFFDDYLVPEEEDKALLSRVGNYAWQDSMEMQSALWWTHGFSEQFHALRGYDIRPCLPFLIRRDTFWAAQTLPYGESFESQNSTIAERCNDDYRITLQHGYEEYIRANAEWARSKGLEYSNQPAYNLPLNMLDSVSLVDGPEGESLGFDDNPDLYRYMAGPAHMAGNPVISSECGAVQGAGYTQSVQDLLWHVHRGMATGIFMNVFHGYAYSGTFFNTTWPGYTVFAYTFTDMWGPRQPAWNHINDTIAYISRNQFISQTGTPKVDIAFYQYAAPFRKVVYGSNNLEHLGFTYDYLGPKSLSHDAAVIEGALLAPEGPSYKALVFANQTKLTLDAAKQVKSFAEAGFPIFIIGRTDFHSAGMKADEPALVSRTMNEVLALSNSVTILDSVEELPAALAAKNIRPRAAIPHEGADSRWYSFWRSSPDAEFIFLYNDGSSTDTFNVEFENVGALVPFILDAWTGNASPLLQYTVNDGKLVAPITLASNQTTTIAFFKYSGRGSSVSALPRPSRNVVTATSGHSWDITVNDWQSHSDRYSMKTVVTQHSFPNSSLAPWKDLDPANLGDTSGTADYVATFETPSTASNQQLGARLHLGPITDSVRLWVNAARVSADLTSAGDIVVDITNELAPPGKNNEIRIEAASTLYNRVRAEKDSIWTFGSAASVAAGAYYEANLPLSYGLVGPVFIEWVQLV</sequence>
<dbReference type="Pfam" id="PF17132">
    <property type="entry name" value="Glyco_hydro_106"/>
    <property type="match status" value="1"/>
</dbReference>
<dbReference type="SUPFAM" id="SSF49785">
    <property type="entry name" value="Galactose-binding domain-like"/>
    <property type="match status" value="1"/>
</dbReference>
<evidence type="ECO:0000256" key="1">
    <source>
        <dbReference type="SAM" id="SignalP"/>
    </source>
</evidence>
<feature type="non-terminal residue" evidence="2">
    <location>
        <position position="960"/>
    </location>
</feature>
<comment type="caution">
    <text evidence="2">The sequence shown here is derived from an EMBL/GenBank/DDBJ whole genome shotgun (WGS) entry which is preliminary data.</text>
</comment>
<accession>A0A9P9JMU3</accession>
<feature type="chain" id="PRO_5040343393" description="Secreted protein" evidence="1">
    <location>
        <begin position="19"/>
        <end position="960"/>
    </location>
</feature>
<dbReference type="Proteomes" id="UP000738349">
    <property type="component" value="Unassembled WGS sequence"/>
</dbReference>
<feature type="non-terminal residue" evidence="2">
    <location>
        <position position="1"/>
    </location>
</feature>
<dbReference type="EMBL" id="JAGMUV010000001">
    <property type="protein sequence ID" value="KAH7176035.1"/>
    <property type="molecule type" value="Genomic_DNA"/>
</dbReference>
<dbReference type="OrthoDB" id="2588159at2759"/>
<proteinExistence type="predicted"/>
<dbReference type="InterPro" id="IPR053161">
    <property type="entry name" value="Ulvan_degrading_GH"/>
</dbReference>
<dbReference type="PANTHER" id="PTHR36848:SF2">
    <property type="entry name" value="SECRETED PROTEIN"/>
    <property type="match status" value="1"/>
</dbReference>